<protein>
    <submittedName>
        <fullName evidence="2">Uncharacterized protein</fullName>
    </submittedName>
</protein>
<dbReference type="KEGG" id="tra:Trad_2984"/>
<gene>
    <name evidence="2" type="ordered locus">Trad_2984</name>
</gene>
<keyword evidence="1" id="KW-0472">Membrane</keyword>
<reference evidence="3" key="1">
    <citation type="submission" date="2010-05" db="EMBL/GenBank/DDBJ databases">
        <title>The complete genome of Truepera radiovictris DSM 17093.</title>
        <authorList>
            <consortium name="US DOE Joint Genome Institute (JGI-PGF)"/>
            <person name="Lucas S."/>
            <person name="Copeland A."/>
            <person name="Lapidus A."/>
            <person name="Glavina del Rio T."/>
            <person name="Dalin E."/>
            <person name="Tice H."/>
            <person name="Bruce D."/>
            <person name="Goodwin L."/>
            <person name="Pitluck S."/>
            <person name="Kyrpides N."/>
            <person name="Mavromatis K."/>
            <person name="Ovchinnikova G."/>
            <person name="Munk A.C."/>
            <person name="Detter J.C."/>
            <person name="Han C."/>
            <person name="Tapia R."/>
            <person name="Land M."/>
            <person name="Hauser L."/>
            <person name="Markowitz V."/>
            <person name="Cheng J.-F."/>
            <person name="Hugenholtz P."/>
            <person name="Woyke T."/>
            <person name="Wu D."/>
            <person name="Tindall B."/>
            <person name="Pomrenke H.G."/>
            <person name="Brambilla E."/>
            <person name="Klenk H.-P."/>
            <person name="Eisen J.A."/>
        </authorList>
    </citation>
    <scope>NUCLEOTIDE SEQUENCE [LARGE SCALE GENOMIC DNA]</scope>
    <source>
        <strain evidence="3">DSM 17093 / CIP 108686 / LMG 22925 / RQ-24</strain>
    </source>
</reference>
<name>D7CWC8_TRURR</name>
<feature type="transmembrane region" description="Helical" evidence="1">
    <location>
        <begin position="12"/>
        <end position="32"/>
    </location>
</feature>
<reference evidence="2 3" key="2">
    <citation type="journal article" date="2011" name="Stand. Genomic Sci.">
        <title>Complete genome sequence of Truepera radiovictrix type strain (RQ-24).</title>
        <authorList>
            <person name="Ivanova N."/>
            <person name="Rohde C."/>
            <person name="Munk C."/>
            <person name="Nolan M."/>
            <person name="Lucas S."/>
            <person name="Del Rio T.G."/>
            <person name="Tice H."/>
            <person name="Deshpande S."/>
            <person name="Cheng J.F."/>
            <person name="Tapia R."/>
            <person name="Han C."/>
            <person name="Goodwin L."/>
            <person name="Pitluck S."/>
            <person name="Liolios K."/>
            <person name="Mavromatis K."/>
            <person name="Mikhailova N."/>
            <person name="Pati A."/>
            <person name="Chen A."/>
            <person name="Palaniappan K."/>
            <person name="Land M."/>
            <person name="Hauser L."/>
            <person name="Chang Y.J."/>
            <person name="Jeffries C.D."/>
            <person name="Brambilla E."/>
            <person name="Rohde M."/>
            <person name="Goker M."/>
            <person name="Tindall B.J."/>
            <person name="Woyke T."/>
            <person name="Bristow J."/>
            <person name="Eisen J.A."/>
            <person name="Markowitz V."/>
            <person name="Hugenholtz P."/>
            <person name="Kyrpides N.C."/>
            <person name="Klenk H.P."/>
            <person name="Lapidus A."/>
        </authorList>
    </citation>
    <scope>NUCLEOTIDE SEQUENCE [LARGE SCALE GENOMIC DNA]</scope>
    <source>
        <strain evidence="3">DSM 17093 / CIP 108686 / LMG 22925 / RQ-24</strain>
    </source>
</reference>
<sequence length="75" mass="7701">MRKRTREQERANRLTAVFAGLGVGAAFGALFGLLLQSLAVGLVVGAVCSAAAIAGLNTIRKESREVADDTSEPGA</sequence>
<dbReference type="STRING" id="649638.Trad_2984"/>
<proteinExistence type="predicted"/>
<dbReference type="Proteomes" id="UP000000379">
    <property type="component" value="Chromosome"/>
</dbReference>
<dbReference type="EMBL" id="CP002049">
    <property type="protein sequence ID" value="ADI16078.1"/>
    <property type="molecule type" value="Genomic_DNA"/>
</dbReference>
<keyword evidence="1" id="KW-0812">Transmembrane</keyword>
<accession>D7CWC8</accession>
<evidence type="ECO:0000256" key="1">
    <source>
        <dbReference type="SAM" id="Phobius"/>
    </source>
</evidence>
<feature type="transmembrane region" description="Helical" evidence="1">
    <location>
        <begin position="38"/>
        <end position="56"/>
    </location>
</feature>
<keyword evidence="1" id="KW-1133">Transmembrane helix</keyword>
<organism evidence="2 3">
    <name type="scientific">Truepera radiovictrix (strain DSM 17093 / CIP 108686 / LMG 22925 / RQ-24)</name>
    <dbReference type="NCBI Taxonomy" id="649638"/>
    <lineage>
        <taxon>Bacteria</taxon>
        <taxon>Thermotogati</taxon>
        <taxon>Deinococcota</taxon>
        <taxon>Deinococci</taxon>
        <taxon>Trueperales</taxon>
        <taxon>Trueperaceae</taxon>
        <taxon>Truepera</taxon>
    </lineage>
</organism>
<evidence type="ECO:0000313" key="2">
    <source>
        <dbReference type="EMBL" id="ADI16078.1"/>
    </source>
</evidence>
<evidence type="ECO:0000313" key="3">
    <source>
        <dbReference type="Proteomes" id="UP000000379"/>
    </source>
</evidence>
<dbReference type="HOGENOM" id="CLU_2670045_0_0_0"/>
<dbReference type="RefSeq" id="WP_013179437.1">
    <property type="nucleotide sequence ID" value="NC_014221.1"/>
</dbReference>
<keyword evidence="3" id="KW-1185">Reference proteome</keyword>
<dbReference type="AlphaFoldDB" id="D7CWC8"/>